<dbReference type="GO" id="GO:0008966">
    <property type="term" value="F:phosphoglucosamine mutase activity"/>
    <property type="evidence" value="ECO:0007669"/>
    <property type="project" value="UniProtKB-UniRule"/>
</dbReference>
<comment type="cofactor">
    <cofactor evidence="9">
        <name>Mg(2+)</name>
        <dbReference type="ChEBI" id="CHEBI:18420"/>
    </cofactor>
    <text evidence="9">Binds 1 Mg(2+) ion per subunit.</text>
</comment>
<name>A0A074LTX6_9BACL</name>
<dbReference type="PROSITE" id="PS00710">
    <property type="entry name" value="PGM_PMM"/>
    <property type="match status" value="1"/>
</dbReference>
<evidence type="ECO:0000256" key="9">
    <source>
        <dbReference type="HAMAP-Rule" id="MF_01554"/>
    </source>
</evidence>
<dbReference type="Pfam" id="PF02879">
    <property type="entry name" value="PGM_PMM_II"/>
    <property type="match status" value="1"/>
</dbReference>
<dbReference type="HAMAP" id="MF_01554_B">
    <property type="entry name" value="GlmM_B"/>
    <property type="match status" value="1"/>
</dbReference>
<dbReference type="Pfam" id="PF02880">
    <property type="entry name" value="PGM_PMM_III"/>
    <property type="match status" value="1"/>
</dbReference>
<feature type="domain" description="Alpha-D-phosphohexomutase C-terminal" evidence="12">
    <location>
        <begin position="375"/>
        <end position="441"/>
    </location>
</feature>
<evidence type="ECO:0000259" key="12">
    <source>
        <dbReference type="Pfam" id="PF00408"/>
    </source>
</evidence>
<comment type="caution">
    <text evidence="16">The sequence shown here is derived from an EMBL/GenBank/DDBJ whole genome shotgun (WGS) entry which is preliminary data.</text>
</comment>
<dbReference type="FunFam" id="3.40.120.10:FF:000002">
    <property type="entry name" value="Phosphoglucosamine mutase"/>
    <property type="match status" value="1"/>
</dbReference>
<dbReference type="AlphaFoldDB" id="A0A074LTX6"/>
<evidence type="ECO:0000256" key="4">
    <source>
        <dbReference type="ARBA" id="ARBA00022842"/>
    </source>
</evidence>
<dbReference type="InterPro" id="IPR016055">
    <property type="entry name" value="A-D-PHexomutase_a/b/a-I/II/III"/>
</dbReference>
<dbReference type="InterPro" id="IPR006352">
    <property type="entry name" value="GlmM_bact"/>
</dbReference>
<evidence type="ECO:0000256" key="7">
    <source>
        <dbReference type="ARBA" id="ARBA00066330"/>
    </source>
</evidence>
<keyword evidence="5 9" id="KW-0413">Isomerase</keyword>
<evidence type="ECO:0000313" key="16">
    <source>
        <dbReference type="EMBL" id="KEO84090.1"/>
    </source>
</evidence>
<feature type="domain" description="Alpha-D-phosphohexomutase alpha/beta/alpha" evidence="15">
    <location>
        <begin position="259"/>
        <end position="369"/>
    </location>
</feature>
<dbReference type="STRING" id="1157490.EL26_06395"/>
<sequence>MARYFGTDGVRGVANQELTPELAYKLGRAGAYVLTRGETGKRHKIAVGKDTRISGEMLGAALISGIMSVGVDVVRLGTIPTPGVAYLTRKLGCDAGVMISASHNPVPDNGIKFFGGDGFKLTDEQEAEFERLLDAEVDELPRPTGEHVGRMLERQDTYQQFINFHKSTIRNSFDGVKVVLDCGNGAASYIAGDLFRSLGAEVVEIFSEPTGTNINVGCGSTHPEQVQEAVLRYEAALGLSFDGDADRLIAVDEKGEIVDGDYIMAILARAMKQRGTLTHNTVVSTVMSNIGFHKAMREQGIDVKITAVGDRYVMEEMRAGGYAIGGEQSGHIILLEHNTTGDGLLTALHLTDIMVESQQPLSELRSIMRSFPQILVNVRVATKDGWQESAEIKAAIQRVEEALGADGRVLVRPSGTEPLIRVMAEGPEEEALRGYVNDIAEVVRRVQGER</sequence>
<accession>A0A074LTX6</accession>
<dbReference type="Proteomes" id="UP000027931">
    <property type="component" value="Unassembled WGS sequence"/>
</dbReference>
<evidence type="ECO:0000256" key="1">
    <source>
        <dbReference type="ARBA" id="ARBA00010231"/>
    </source>
</evidence>
<dbReference type="Gene3D" id="3.30.310.50">
    <property type="entry name" value="Alpha-D-phosphohexomutase, C-terminal domain"/>
    <property type="match status" value="1"/>
</dbReference>
<dbReference type="InterPro" id="IPR005844">
    <property type="entry name" value="A-D-PHexomutase_a/b/a-I"/>
</dbReference>
<dbReference type="SUPFAM" id="SSF53738">
    <property type="entry name" value="Phosphoglucomutase, first 3 domains"/>
    <property type="match status" value="3"/>
</dbReference>
<dbReference type="Pfam" id="PF00408">
    <property type="entry name" value="PGM_PMM_IV"/>
    <property type="match status" value="1"/>
</dbReference>
<dbReference type="GO" id="GO:0000287">
    <property type="term" value="F:magnesium ion binding"/>
    <property type="evidence" value="ECO:0007669"/>
    <property type="project" value="UniProtKB-UniRule"/>
</dbReference>
<dbReference type="Pfam" id="PF02878">
    <property type="entry name" value="PGM_PMM_I"/>
    <property type="match status" value="1"/>
</dbReference>
<evidence type="ECO:0000313" key="17">
    <source>
        <dbReference type="Proteomes" id="UP000027931"/>
    </source>
</evidence>
<comment type="function">
    <text evidence="9 11">Catalyzes the conversion of glucosamine-6-phosphate to glucosamine-1-phosphate.</text>
</comment>
<dbReference type="EC" id="5.4.2.10" evidence="7 9"/>
<keyword evidence="4 9" id="KW-0460">Magnesium</keyword>
<dbReference type="InterPro" id="IPR005841">
    <property type="entry name" value="Alpha-D-phosphohexomutase_SF"/>
</dbReference>
<dbReference type="OrthoDB" id="9806956at2"/>
<dbReference type="NCBIfam" id="NF008139">
    <property type="entry name" value="PRK10887.1"/>
    <property type="match status" value="1"/>
</dbReference>
<feature type="active site" description="Phosphoserine intermediate" evidence="9">
    <location>
        <position position="102"/>
    </location>
</feature>
<dbReference type="SUPFAM" id="SSF55957">
    <property type="entry name" value="Phosphoglucomutase, C-terminal domain"/>
    <property type="match status" value="1"/>
</dbReference>
<feature type="binding site" evidence="9">
    <location>
        <position position="242"/>
    </location>
    <ligand>
        <name>Mg(2+)</name>
        <dbReference type="ChEBI" id="CHEBI:18420"/>
    </ligand>
</feature>
<dbReference type="InterPro" id="IPR050060">
    <property type="entry name" value="Phosphoglucosamine_mutase"/>
</dbReference>
<proteinExistence type="inferred from homology"/>
<reference evidence="16 17" key="1">
    <citation type="journal article" date="2013" name="Int. J. Syst. Evol. Microbiol.">
        <title>Tumebacillus flagellatus sp. nov., an alpha-amylase/pullulanase-producing bacterium isolated from cassava wastewater.</title>
        <authorList>
            <person name="Wang Q."/>
            <person name="Xie N."/>
            <person name="Qin Y."/>
            <person name="Shen N."/>
            <person name="Zhu J."/>
            <person name="Mi H."/>
            <person name="Huang R."/>
        </authorList>
    </citation>
    <scope>NUCLEOTIDE SEQUENCE [LARGE SCALE GENOMIC DNA]</scope>
    <source>
        <strain evidence="16 17">GST4</strain>
    </source>
</reference>
<feature type="binding site" description="via phosphate group" evidence="9">
    <location>
        <position position="102"/>
    </location>
    <ligand>
        <name>Mg(2+)</name>
        <dbReference type="ChEBI" id="CHEBI:18420"/>
    </ligand>
</feature>
<feature type="binding site" evidence="9">
    <location>
        <position position="246"/>
    </location>
    <ligand>
        <name>Mg(2+)</name>
        <dbReference type="ChEBI" id="CHEBI:18420"/>
    </ligand>
</feature>
<comment type="catalytic activity">
    <reaction evidence="6 9 11">
        <text>alpha-D-glucosamine 1-phosphate = D-glucosamine 6-phosphate</text>
        <dbReference type="Rhea" id="RHEA:23424"/>
        <dbReference type="ChEBI" id="CHEBI:58516"/>
        <dbReference type="ChEBI" id="CHEBI:58725"/>
        <dbReference type="EC" id="5.4.2.10"/>
    </reaction>
</comment>
<dbReference type="GO" id="GO:0005829">
    <property type="term" value="C:cytosol"/>
    <property type="evidence" value="ECO:0007669"/>
    <property type="project" value="TreeGrafter"/>
</dbReference>
<dbReference type="InterPro" id="IPR036900">
    <property type="entry name" value="A-D-PHexomutase_C_sf"/>
</dbReference>
<dbReference type="RefSeq" id="WP_038085691.1">
    <property type="nucleotide sequence ID" value="NZ_JMIR01000006.1"/>
</dbReference>
<evidence type="ECO:0000256" key="5">
    <source>
        <dbReference type="ARBA" id="ARBA00023235"/>
    </source>
</evidence>
<feature type="domain" description="Alpha-D-phosphohexomutase alpha/beta/alpha" evidence="13">
    <location>
        <begin position="3"/>
        <end position="135"/>
    </location>
</feature>
<dbReference type="GO" id="GO:0009252">
    <property type="term" value="P:peptidoglycan biosynthetic process"/>
    <property type="evidence" value="ECO:0007669"/>
    <property type="project" value="TreeGrafter"/>
</dbReference>
<organism evidence="16 17">
    <name type="scientific">Tumebacillus flagellatus</name>
    <dbReference type="NCBI Taxonomy" id="1157490"/>
    <lineage>
        <taxon>Bacteria</taxon>
        <taxon>Bacillati</taxon>
        <taxon>Bacillota</taxon>
        <taxon>Bacilli</taxon>
        <taxon>Bacillales</taxon>
        <taxon>Alicyclobacillaceae</taxon>
        <taxon>Tumebacillus</taxon>
    </lineage>
</organism>
<comment type="PTM">
    <text evidence="9">Activated by phosphorylation.</text>
</comment>
<dbReference type="NCBIfam" id="TIGR01455">
    <property type="entry name" value="glmM"/>
    <property type="match status" value="1"/>
</dbReference>
<dbReference type="FunFam" id="3.30.310.50:FF:000001">
    <property type="entry name" value="Phosphoglucosamine mutase"/>
    <property type="match status" value="1"/>
</dbReference>
<dbReference type="FunFam" id="3.40.120.10:FF:000001">
    <property type="entry name" value="Phosphoglucosamine mutase"/>
    <property type="match status" value="1"/>
</dbReference>
<dbReference type="GO" id="GO:0006048">
    <property type="term" value="P:UDP-N-acetylglucosamine biosynthetic process"/>
    <property type="evidence" value="ECO:0007669"/>
    <property type="project" value="TreeGrafter"/>
</dbReference>
<keyword evidence="17" id="KW-1185">Reference proteome</keyword>
<evidence type="ECO:0000259" key="14">
    <source>
        <dbReference type="Pfam" id="PF02879"/>
    </source>
</evidence>
<dbReference type="InterPro" id="IPR005845">
    <property type="entry name" value="A-D-PHexomutase_a/b/a-II"/>
</dbReference>
<dbReference type="GO" id="GO:0005975">
    <property type="term" value="P:carbohydrate metabolic process"/>
    <property type="evidence" value="ECO:0007669"/>
    <property type="project" value="InterPro"/>
</dbReference>
<evidence type="ECO:0000256" key="11">
    <source>
        <dbReference type="RuleBase" id="RU004327"/>
    </source>
</evidence>
<evidence type="ECO:0000256" key="2">
    <source>
        <dbReference type="ARBA" id="ARBA00022553"/>
    </source>
</evidence>
<keyword evidence="2 9" id="KW-0597">Phosphoprotein</keyword>
<evidence type="ECO:0000256" key="3">
    <source>
        <dbReference type="ARBA" id="ARBA00022723"/>
    </source>
</evidence>
<feature type="domain" description="Alpha-D-phosphohexomutase alpha/beta/alpha" evidence="14">
    <location>
        <begin position="167"/>
        <end position="255"/>
    </location>
</feature>
<protein>
    <recommendedName>
        <fullName evidence="8 9">Phosphoglucosamine mutase</fullName>
        <ecNumber evidence="7 9">5.4.2.10</ecNumber>
    </recommendedName>
</protein>
<dbReference type="PANTHER" id="PTHR42946:SF1">
    <property type="entry name" value="PHOSPHOGLUCOMUTASE (ALPHA-D-GLUCOSE-1,6-BISPHOSPHATE-DEPENDENT)"/>
    <property type="match status" value="1"/>
</dbReference>
<feature type="modified residue" description="Phosphoserine" evidence="9">
    <location>
        <position position="102"/>
    </location>
</feature>
<dbReference type="PANTHER" id="PTHR42946">
    <property type="entry name" value="PHOSPHOHEXOSE MUTASE"/>
    <property type="match status" value="1"/>
</dbReference>
<gene>
    <name evidence="9" type="primary">glmM</name>
    <name evidence="16" type="ORF">EL26_06395</name>
</gene>
<evidence type="ECO:0000256" key="8">
    <source>
        <dbReference type="ARBA" id="ARBA00068193"/>
    </source>
</evidence>
<evidence type="ECO:0000256" key="6">
    <source>
        <dbReference type="ARBA" id="ARBA00050364"/>
    </source>
</evidence>
<comment type="similarity">
    <text evidence="1 9 10">Belongs to the phosphohexose mutase family.</text>
</comment>
<evidence type="ECO:0000256" key="10">
    <source>
        <dbReference type="RuleBase" id="RU004326"/>
    </source>
</evidence>
<dbReference type="GO" id="GO:0004615">
    <property type="term" value="F:phosphomannomutase activity"/>
    <property type="evidence" value="ECO:0007669"/>
    <property type="project" value="TreeGrafter"/>
</dbReference>
<dbReference type="Gene3D" id="3.40.120.10">
    <property type="entry name" value="Alpha-D-Glucose-1,6-Bisphosphate, subunit A, domain 3"/>
    <property type="match status" value="3"/>
</dbReference>
<dbReference type="EMBL" id="JMIR01000006">
    <property type="protein sequence ID" value="KEO84090.1"/>
    <property type="molecule type" value="Genomic_DNA"/>
</dbReference>
<dbReference type="PRINTS" id="PR00509">
    <property type="entry name" value="PGMPMM"/>
</dbReference>
<feature type="binding site" evidence="9">
    <location>
        <position position="244"/>
    </location>
    <ligand>
        <name>Mg(2+)</name>
        <dbReference type="ChEBI" id="CHEBI:18420"/>
    </ligand>
</feature>
<evidence type="ECO:0000259" key="13">
    <source>
        <dbReference type="Pfam" id="PF02878"/>
    </source>
</evidence>
<dbReference type="InterPro" id="IPR005846">
    <property type="entry name" value="A-D-PHexomutase_a/b/a-III"/>
</dbReference>
<dbReference type="InterPro" id="IPR016066">
    <property type="entry name" value="A-D-PHexomutase_CS"/>
</dbReference>
<dbReference type="CDD" id="cd05802">
    <property type="entry name" value="GlmM"/>
    <property type="match status" value="1"/>
</dbReference>
<evidence type="ECO:0000259" key="15">
    <source>
        <dbReference type="Pfam" id="PF02880"/>
    </source>
</evidence>
<dbReference type="InterPro" id="IPR005843">
    <property type="entry name" value="A-D-PHexomutase_C"/>
</dbReference>
<dbReference type="eggNOG" id="COG1109">
    <property type="taxonomic scope" value="Bacteria"/>
</dbReference>
<keyword evidence="3 9" id="KW-0479">Metal-binding</keyword>